<evidence type="ECO:0000259" key="4">
    <source>
        <dbReference type="Pfam" id="PF01321"/>
    </source>
</evidence>
<feature type="domain" description="Creatinase N-terminal" evidence="4">
    <location>
        <begin position="3"/>
        <end position="126"/>
    </location>
</feature>
<evidence type="ECO:0000313" key="6">
    <source>
        <dbReference type="Proteomes" id="UP001222800"/>
    </source>
</evidence>
<organism evidence="5 6">
    <name type="scientific">Tepidibacter hydrothermalis</name>
    <dbReference type="NCBI Taxonomy" id="3036126"/>
    <lineage>
        <taxon>Bacteria</taxon>
        <taxon>Bacillati</taxon>
        <taxon>Bacillota</taxon>
        <taxon>Clostridia</taxon>
        <taxon>Peptostreptococcales</taxon>
        <taxon>Peptostreptococcaceae</taxon>
        <taxon>Tepidibacter</taxon>
    </lineage>
</organism>
<dbReference type="Pfam" id="PF01321">
    <property type="entry name" value="Creatinase_N"/>
    <property type="match status" value="1"/>
</dbReference>
<dbReference type="RefSeq" id="WP_277730897.1">
    <property type="nucleotide sequence ID" value="NZ_CP120733.1"/>
</dbReference>
<proteinExistence type="predicted"/>
<dbReference type="InterPro" id="IPR050659">
    <property type="entry name" value="Peptidase_M24B"/>
</dbReference>
<name>A0ABY8E7Z6_9FIRM</name>
<dbReference type="InterPro" id="IPR029149">
    <property type="entry name" value="Creatin/AminoP/Spt16_N"/>
</dbReference>
<sequence>MDRINKLREYMKNTDLDAVLIYKPENRRYVSKFTGTTGYALITQDKNLFFTDFRYIQQATNQCKDFEIVEISREKPVTEFLNDMNIKSLGFEDDYMDFATYSRFSKELENIKFVPLKGYILALRAIKDEKEIDIIRKAASIADEAFSHILTVIKPGISEMEVALELEYFMKKKGATGLSFDSIVASGKRSSLPHGVASDKIIEKGDFLTLDFGCVYNGYCSDMTRTIVVGKASDKQKEVYNTVLNAQMRALENIKPGMTGYELDKIARDVITEAGYGEYFGHGLGHGVGLQVHEMPNVNPNAQNTLLPGMIITDEPGIYIPDFGGVRIEDLIVITINGYEVLSSSTKELIELSY</sequence>
<dbReference type="Proteomes" id="UP001222800">
    <property type="component" value="Chromosome"/>
</dbReference>
<dbReference type="Gene3D" id="3.40.350.10">
    <property type="entry name" value="Creatinase/prolidase N-terminal domain"/>
    <property type="match status" value="1"/>
</dbReference>
<feature type="domain" description="Peptidase M24" evidence="3">
    <location>
        <begin position="134"/>
        <end position="335"/>
    </location>
</feature>
<dbReference type="SUPFAM" id="SSF55920">
    <property type="entry name" value="Creatinase/aminopeptidase"/>
    <property type="match status" value="1"/>
</dbReference>
<gene>
    <name evidence="5" type="ORF">P4S50_11335</name>
</gene>
<evidence type="ECO:0000259" key="3">
    <source>
        <dbReference type="Pfam" id="PF00557"/>
    </source>
</evidence>
<keyword evidence="2" id="KW-0378">Hydrolase</keyword>
<protein>
    <submittedName>
        <fullName evidence="5">Xaa-Pro peptidase family protein</fullName>
    </submittedName>
</protein>
<dbReference type="InterPro" id="IPR000587">
    <property type="entry name" value="Creatinase_N"/>
</dbReference>
<dbReference type="InterPro" id="IPR001714">
    <property type="entry name" value="Pept_M24_MAP"/>
</dbReference>
<dbReference type="PANTHER" id="PTHR46112:SF3">
    <property type="entry name" value="AMINOPEPTIDASE YPDF"/>
    <property type="match status" value="1"/>
</dbReference>
<dbReference type="Pfam" id="PF00557">
    <property type="entry name" value="Peptidase_M24"/>
    <property type="match status" value="1"/>
</dbReference>
<dbReference type="EMBL" id="CP120733">
    <property type="protein sequence ID" value="WFD08979.1"/>
    <property type="molecule type" value="Genomic_DNA"/>
</dbReference>
<dbReference type="InterPro" id="IPR000994">
    <property type="entry name" value="Pept_M24"/>
</dbReference>
<dbReference type="InterPro" id="IPR036005">
    <property type="entry name" value="Creatinase/aminopeptidase-like"/>
</dbReference>
<dbReference type="CDD" id="cd01092">
    <property type="entry name" value="APP-like"/>
    <property type="match status" value="1"/>
</dbReference>
<reference evidence="5 6" key="1">
    <citation type="submission" date="2023-03" db="EMBL/GenBank/DDBJ databases">
        <title>Complete genome sequence of Tepidibacter sp. SWIR-1, isolated from a deep-sea hydrothermal vent.</title>
        <authorList>
            <person name="Li X."/>
        </authorList>
    </citation>
    <scope>NUCLEOTIDE SEQUENCE [LARGE SCALE GENOMIC DNA]</scope>
    <source>
        <strain evidence="5 6">SWIR-1</strain>
    </source>
</reference>
<accession>A0ABY8E7Z6</accession>
<evidence type="ECO:0000256" key="1">
    <source>
        <dbReference type="ARBA" id="ARBA00022723"/>
    </source>
</evidence>
<dbReference type="PRINTS" id="PR00599">
    <property type="entry name" value="MAPEPTIDASE"/>
</dbReference>
<keyword evidence="6" id="KW-1185">Reference proteome</keyword>
<evidence type="ECO:0000256" key="2">
    <source>
        <dbReference type="ARBA" id="ARBA00022801"/>
    </source>
</evidence>
<dbReference type="InterPro" id="IPR001131">
    <property type="entry name" value="Peptidase_M24B_aminopep-P_CS"/>
</dbReference>
<evidence type="ECO:0000313" key="5">
    <source>
        <dbReference type="EMBL" id="WFD08979.1"/>
    </source>
</evidence>
<dbReference type="PROSITE" id="PS00491">
    <property type="entry name" value="PROLINE_PEPTIDASE"/>
    <property type="match status" value="1"/>
</dbReference>
<dbReference type="PANTHER" id="PTHR46112">
    <property type="entry name" value="AMINOPEPTIDASE"/>
    <property type="match status" value="1"/>
</dbReference>
<dbReference type="Gene3D" id="3.90.230.10">
    <property type="entry name" value="Creatinase/methionine aminopeptidase superfamily"/>
    <property type="match status" value="1"/>
</dbReference>
<keyword evidence="1" id="KW-0479">Metal-binding</keyword>